<dbReference type="Proteomes" id="UP000215896">
    <property type="component" value="Unassembled WGS sequence"/>
</dbReference>
<accession>A0A255GJ81</accession>
<reference evidence="2 3" key="1">
    <citation type="submission" date="2017-07" db="EMBL/GenBank/DDBJ databases">
        <title>Draft whole genome sequences of clinical Proprionibacteriaceae strains.</title>
        <authorList>
            <person name="Bernier A.-M."/>
            <person name="Bernard K."/>
            <person name="Domingo M.-C."/>
        </authorList>
    </citation>
    <scope>NUCLEOTIDE SEQUENCE [LARGE SCALE GENOMIC DNA]</scope>
    <source>
        <strain evidence="2 3">NML 030167</strain>
    </source>
</reference>
<dbReference type="InterPro" id="IPR036610">
    <property type="entry name" value="PEBP-like_sf"/>
</dbReference>
<dbReference type="CDD" id="cd00865">
    <property type="entry name" value="PEBP_bact_arch"/>
    <property type="match status" value="1"/>
</dbReference>
<evidence type="ECO:0000313" key="3">
    <source>
        <dbReference type="Proteomes" id="UP000215896"/>
    </source>
</evidence>
<sequence>MSQNDPFAGLPEVPRFELTSTDVTEGEQLPAAQLSGAFGVEGGLDRSPQLSWSGFPEETKSFLLTCYDPDAPTMSGFWHWAVYNLPADTTSVPTGAGSGEGLPSGAVTLPNDASMEGFLGAAPPPGHGSHRYYFVVQALDVDTVDGVESGDTPAKLNFMALEHVIGRAWLVPVFGR</sequence>
<dbReference type="InterPro" id="IPR005247">
    <property type="entry name" value="YbhB_YbcL/LppC-like"/>
</dbReference>
<comment type="caution">
    <text evidence="2">The sequence shown here is derived from an EMBL/GenBank/DDBJ whole genome shotgun (WGS) entry which is preliminary data.</text>
</comment>
<dbReference type="Gene3D" id="3.90.280.10">
    <property type="entry name" value="PEBP-like"/>
    <property type="match status" value="1"/>
</dbReference>
<evidence type="ECO:0008006" key="4">
    <source>
        <dbReference type="Google" id="ProtNLM"/>
    </source>
</evidence>
<evidence type="ECO:0000313" key="2">
    <source>
        <dbReference type="EMBL" id="OYO15885.1"/>
    </source>
</evidence>
<dbReference type="Pfam" id="PF01161">
    <property type="entry name" value="PBP"/>
    <property type="match status" value="1"/>
</dbReference>
<dbReference type="NCBIfam" id="TIGR00481">
    <property type="entry name" value="YbhB/YbcL family Raf kinase inhibitor-like protein"/>
    <property type="match status" value="1"/>
</dbReference>
<protein>
    <recommendedName>
        <fullName evidence="4">YbhB/YbcL family Raf kinase inhibitor-like protein</fullName>
    </recommendedName>
</protein>
<dbReference type="AlphaFoldDB" id="A0A255GJ81"/>
<comment type="similarity">
    <text evidence="1">Belongs to the UPF0098 family.</text>
</comment>
<evidence type="ECO:0000256" key="1">
    <source>
        <dbReference type="ARBA" id="ARBA00007120"/>
    </source>
</evidence>
<dbReference type="RefSeq" id="WP_094401154.1">
    <property type="nucleotide sequence ID" value="NZ_NMVL01000011.1"/>
</dbReference>
<dbReference type="InterPro" id="IPR008914">
    <property type="entry name" value="PEBP"/>
</dbReference>
<name>A0A255GJ81_9ACTN</name>
<proteinExistence type="inferred from homology"/>
<dbReference type="PANTHER" id="PTHR30289:SF1">
    <property type="entry name" value="PEBP (PHOSPHATIDYLETHANOLAMINE-BINDING PROTEIN) FAMILY PROTEIN"/>
    <property type="match status" value="1"/>
</dbReference>
<gene>
    <name evidence="2" type="ORF">CGZ94_06100</name>
</gene>
<keyword evidence="3" id="KW-1185">Reference proteome</keyword>
<organism evidence="2 3">
    <name type="scientific">Enemella evansiae</name>
    <dbReference type="NCBI Taxonomy" id="2016499"/>
    <lineage>
        <taxon>Bacteria</taxon>
        <taxon>Bacillati</taxon>
        <taxon>Actinomycetota</taxon>
        <taxon>Actinomycetes</taxon>
        <taxon>Propionibacteriales</taxon>
        <taxon>Propionibacteriaceae</taxon>
        <taxon>Enemella</taxon>
    </lineage>
</organism>
<dbReference type="PANTHER" id="PTHR30289">
    <property type="entry name" value="UNCHARACTERIZED PROTEIN YBCL-RELATED"/>
    <property type="match status" value="1"/>
</dbReference>
<dbReference type="SUPFAM" id="SSF49777">
    <property type="entry name" value="PEBP-like"/>
    <property type="match status" value="1"/>
</dbReference>
<dbReference type="OrthoDB" id="9797506at2"/>
<dbReference type="EMBL" id="NMVO01000008">
    <property type="protein sequence ID" value="OYO15885.1"/>
    <property type="molecule type" value="Genomic_DNA"/>
</dbReference>